<organism evidence="2 3">
    <name type="scientific">Microbulbifer marinus</name>
    <dbReference type="NCBI Taxonomy" id="658218"/>
    <lineage>
        <taxon>Bacteria</taxon>
        <taxon>Pseudomonadati</taxon>
        <taxon>Pseudomonadota</taxon>
        <taxon>Gammaproteobacteria</taxon>
        <taxon>Cellvibrionales</taxon>
        <taxon>Microbulbiferaceae</taxon>
        <taxon>Microbulbifer</taxon>
    </lineage>
</organism>
<gene>
    <name evidence="2" type="ORF">SAMN05216562_1862</name>
</gene>
<evidence type="ECO:0000313" key="3">
    <source>
        <dbReference type="Proteomes" id="UP000198658"/>
    </source>
</evidence>
<evidence type="ECO:0000259" key="1">
    <source>
        <dbReference type="Pfam" id="PF06983"/>
    </source>
</evidence>
<dbReference type="InterPro" id="IPR028973">
    <property type="entry name" value="PhnB-like"/>
</dbReference>
<feature type="domain" description="PhnB-like" evidence="1">
    <location>
        <begin position="3"/>
        <end position="129"/>
    </location>
</feature>
<dbReference type="PANTHER" id="PTHR33990:SF1">
    <property type="entry name" value="PROTEIN YJDN"/>
    <property type="match status" value="1"/>
</dbReference>
<dbReference type="Pfam" id="PF06983">
    <property type="entry name" value="3-dmu-9_3-mt"/>
    <property type="match status" value="1"/>
</dbReference>
<dbReference type="OrthoDB" id="9795306at2"/>
<dbReference type="Proteomes" id="UP000198658">
    <property type="component" value="Unassembled WGS sequence"/>
</dbReference>
<dbReference type="CDD" id="cd06588">
    <property type="entry name" value="PhnB_like"/>
    <property type="match status" value="1"/>
</dbReference>
<reference evidence="3" key="1">
    <citation type="submission" date="2016-10" db="EMBL/GenBank/DDBJ databases">
        <authorList>
            <person name="Varghese N."/>
            <person name="Submissions S."/>
        </authorList>
    </citation>
    <scope>NUCLEOTIDE SEQUENCE [LARGE SCALE GENOMIC DNA]</scope>
    <source>
        <strain evidence="3">CGMCC 1.10657</strain>
    </source>
</reference>
<dbReference type="SUPFAM" id="SSF54593">
    <property type="entry name" value="Glyoxalase/Bleomycin resistance protein/Dihydroxybiphenyl dioxygenase"/>
    <property type="match status" value="1"/>
</dbReference>
<dbReference type="InterPro" id="IPR029068">
    <property type="entry name" value="Glyas_Bleomycin-R_OHBP_Dase"/>
</dbReference>
<dbReference type="AlphaFoldDB" id="A0A1H3YMB6"/>
<accession>A0A1H3YMB6</accession>
<proteinExistence type="predicted"/>
<dbReference type="RefSeq" id="WP_091387517.1">
    <property type="nucleotide sequence ID" value="NZ_FNQO01000002.1"/>
</dbReference>
<dbReference type="EMBL" id="FNQO01000002">
    <property type="protein sequence ID" value="SEA12715.1"/>
    <property type="molecule type" value="Genomic_DNA"/>
</dbReference>
<dbReference type="STRING" id="658218.SAMN05216562_1862"/>
<dbReference type="Gene3D" id="3.10.180.10">
    <property type="entry name" value="2,3-Dihydroxybiphenyl 1,2-Dioxygenase, domain 1"/>
    <property type="match status" value="1"/>
</dbReference>
<dbReference type="PANTHER" id="PTHR33990">
    <property type="entry name" value="PROTEIN YJDN-RELATED"/>
    <property type="match status" value="1"/>
</dbReference>
<protein>
    <submittedName>
        <fullName evidence="2">PhnB protein</fullName>
    </submittedName>
</protein>
<evidence type="ECO:0000313" key="2">
    <source>
        <dbReference type="EMBL" id="SEA12715.1"/>
    </source>
</evidence>
<keyword evidence="3" id="KW-1185">Reference proteome</keyword>
<name>A0A1H3YMB6_9GAMM</name>
<sequence>MNFSPYLFFRGQCKEALEFYAKIFDGEIIAMMTYDDGPMASDMPPEQLEKVMHAQLNIGEQVFMASDDCQQYQQPQGFRITIGVDTPDEAECIYKALSEGGEVTMPMEETFWAQRFAMFTDRFGIPWMVNCDKPEQ</sequence>